<accession>S8G787</accession>
<sequence length="602" mass="65395">MTSLDPQAVANVWLDAFQRAAGAADVDAFVNLFLPIGWLRDLLCFRWDIKSLGGHANLKAYLSEQVEGRTRLARAGLQDVRIQTSSTLGPPAAFPLPSDPTKQGVLGAFEFGLNTPPAAGRGFFRLVQNPNGDWKALSVLLSLESINGHEEPRGRPLGLFPDLSTQEEVKAKELAAIDQDPTVLIIGGGQTGMMCAARLRRLGVRALIIDKNPEIAHVWRNRYPNLTTQTTAHHCSMAYQSFPPAYPKHIGKDKVADFLEFYAKAQDLRIWLSSTTDGPPVYDEEKKRWKVTVDRHGEKVHMEPKHVIMAVGNGPANMPKVAGMGDFAGSVYHSDEHRGAASFAGKRAFVIGSGNAAHDLCIDFVAKGATSVTMVQRSPTCVISATTCDKVIFETTFNEKYAIDDADFLGNSMPPGLGLKMAAAGGAARLKAMDKELFEGLTRAGYRLTWQLTPGGDEVGFPGYSIVRTTAGTMLDRGCGKLIIEGQVKVKHGEIVRFEKDTIVFDDETTSPADVVVYATGYLPLAEHVQALFGEPIFRQTGTQMEGVDDGGEPIKAFRPTGHPGLWIVMGPFANVRFFSKYLALQIVADETGLSLPGHSKL</sequence>
<dbReference type="PANTHER" id="PTHR43539">
    <property type="entry name" value="FLAVIN-BINDING MONOOXYGENASE-LIKE PROTEIN (AFU_ORTHOLOGUE AFUA_4G09220)"/>
    <property type="match status" value="1"/>
</dbReference>
<evidence type="ECO:0000313" key="2">
    <source>
        <dbReference type="EMBL" id="EPT06020.1"/>
    </source>
</evidence>
<dbReference type="InParanoid" id="S8G787"/>
<evidence type="ECO:0000313" key="3">
    <source>
        <dbReference type="Proteomes" id="UP000015241"/>
    </source>
</evidence>
<gene>
    <name evidence="2" type="ORF">FOMPIDRAFT_158878</name>
</gene>
<dbReference type="OrthoDB" id="74360at2759"/>
<organism evidence="2 3">
    <name type="scientific">Fomitopsis schrenkii</name>
    <name type="common">Brown rot fungus</name>
    <dbReference type="NCBI Taxonomy" id="2126942"/>
    <lineage>
        <taxon>Eukaryota</taxon>
        <taxon>Fungi</taxon>
        <taxon>Dikarya</taxon>
        <taxon>Basidiomycota</taxon>
        <taxon>Agaricomycotina</taxon>
        <taxon>Agaricomycetes</taxon>
        <taxon>Polyporales</taxon>
        <taxon>Fomitopsis</taxon>
    </lineage>
</organism>
<dbReference type="eggNOG" id="KOG1399">
    <property type="taxonomic scope" value="Eukaryota"/>
</dbReference>
<dbReference type="AlphaFoldDB" id="S8G787"/>
<dbReference type="InterPro" id="IPR036188">
    <property type="entry name" value="FAD/NAD-bd_sf"/>
</dbReference>
<dbReference type="Pfam" id="PF13738">
    <property type="entry name" value="Pyr_redox_3"/>
    <property type="match status" value="1"/>
</dbReference>
<keyword evidence="3" id="KW-1185">Reference proteome</keyword>
<name>S8G787_FOMSC</name>
<protein>
    <submittedName>
        <fullName evidence="2">FAD/NAD-binding domain-containing protein</fullName>
    </submittedName>
</protein>
<dbReference type="PRINTS" id="PR00411">
    <property type="entry name" value="PNDRDTASEI"/>
</dbReference>
<keyword evidence="1" id="KW-0560">Oxidoreductase</keyword>
<dbReference type="HOGENOM" id="CLU_015676_1_0_1"/>
<dbReference type="InterPro" id="IPR050982">
    <property type="entry name" value="Auxin_biosynth/cation_transpt"/>
</dbReference>
<evidence type="ECO:0000256" key="1">
    <source>
        <dbReference type="ARBA" id="ARBA00023002"/>
    </source>
</evidence>
<feature type="non-terminal residue" evidence="2">
    <location>
        <position position="1"/>
    </location>
</feature>
<reference evidence="2 3" key="1">
    <citation type="journal article" date="2012" name="Science">
        <title>The Paleozoic origin of enzymatic lignin decomposition reconstructed from 31 fungal genomes.</title>
        <authorList>
            <person name="Floudas D."/>
            <person name="Binder M."/>
            <person name="Riley R."/>
            <person name="Barry K."/>
            <person name="Blanchette R.A."/>
            <person name="Henrissat B."/>
            <person name="Martinez A.T."/>
            <person name="Otillar R."/>
            <person name="Spatafora J.W."/>
            <person name="Yadav J.S."/>
            <person name="Aerts A."/>
            <person name="Benoit I."/>
            <person name="Boyd A."/>
            <person name="Carlson A."/>
            <person name="Copeland A."/>
            <person name="Coutinho P.M."/>
            <person name="de Vries R.P."/>
            <person name="Ferreira P."/>
            <person name="Findley K."/>
            <person name="Foster B."/>
            <person name="Gaskell J."/>
            <person name="Glotzer D."/>
            <person name="Gorecki P."/>
            <person name="Heitman J."/>
            <person name="Hesse C."/>
            <person name="Hori C."/>
            <person name="Igarashi K."/>
            <person name="Jurgens J.A."/>
            <person name="Kallen N."/>
            <person name="Kersten P."/>
            <person name="Kohler A."/>
            <person name="Kuees U."/>
            <person name="Kumar T.K.A."/>
            <person name="Kuo A."/>
            <person name="LaButti K."/>
            <person name="Larrondo L.F."/>
            <person name="Lindquist E."/>
            <person name="Ling A."/>
            <person name="Lombard V."/>
            <person name="Lucas S."/>
            <person name="Lundell T."/>
            <person name="Martin R."/>
            <person name="McLaughlin D.J."/>
            <person name="Morgenstern I."/>
            <person name="Morin E."/>
            <person name="Murat C."/>
            <person name="Nagy L.G."/>
            <person name="Nolan M."/>
            <person name="Ohm R.A."/>
            <person name="Patyshakuliyeva A."/>
            <person name="Rokas A."/>
            <person name="Ruiz-Duenas F.J."/>
            <person name="Sabat G."/>
            <person name="Salamov A."/>
            <person name="Samejima M."/>
            <person name="Schmutz J."/>
            <person name="Slot J.C."/>
            <person name="St John F."/>
            <person name="Stenlid J."/>
            <person name="Sun H."/>
            <person name="Sun S."/>
            <person name="Syed K."/>
            <person name="Tsang A."/>
            <person name="Wiebenga A."/>
            <person name="Young D."/>
            <person name="Pisabarro A."/>
            <person name="Eastwood D.C."/>
            <person name="Martin F."/>
            <person name="Cullen D."/>
            <person name="Grigoriev I.V."/>
            <person name="Hibbett D.S."/>
        </authorList>
    </citation>
    <scope>NUCLEOTIDE SEQUENCE</scope>
    <source>
        <strain evidence="3">FP-58527</strain>
    </source>
</reference>
<dbReference type="EMBL" id="KE504122">
    <property type="protein sequence ID" value="EPT06020.1"/>
    <property type="molecule type" value="Genomic_DNA"/>
</dbReference>
<proteinExistence type="predicted"/>
<dbReference type="SUPFAM" id="SSF51905">
    <property type="entry name" value="FAD/NAD(P)-binding domain"/>
    <property type="match status" value="1"/>
</dbReference>
<dbReference type="STRING" id="743788.S8G787"/>
<dbReference type="PANTHER" id="PTHR43539:SF68">
    <property type="entry name" value="FLAVIN-BINDING MONOOXYGENASE-LIKE PROTEIN (AFU_ORTHOLOGUE AFUA_4G09220)"/>
    <property type="match status" value="1"/>
</dbReference>
<dbReference type="GO" id="GO:0050660">
    <property type="term" value="F:flavin adenine dinucleotide binding"/>
    <property type="evidence" value="ECO:0007669"/>
    <property type="project" value="TreeGrafter"/>
</dbReference>
<dbReference type="Gene3D" id="3.50.50.60">
    <property type="entry name" value="FAD/NAD(P)-binding domain"/>
    <property type="match status" value="2"/>
</dbReference>
<dbReference type="Proteomes" id="UP000015241">
    <property type="component" value="Unassembled WGS sequence"/>
</dbReference>
<dbReference type="GO" id="GO:0004497">
    <property type="term" value="F:monooxygenase activity"/>
    <property type="evidence" value="ECO:0007669"/>
    <property type="project" value="TreeGrafter"/>
</dbReference>
<dbReference type="PRINTS" id="PR00368">
    <property type="entry name" value="FADPNR"/>
</dbReference>